<comment type="caution">
    <text evidence="1">The sequence shown here is derived from an EMBL/GenBank/DDBJ whole genome shotgun (WGS) entry which is preliminary data.</text>
</comment>
<sequence>MFIGKVRHNINVSNEYEILATKDEEVALCLKKIKEYRHSIYFFVQAMEKYIRSKIFTLVNPNLDYFRKKNHNHSIDNAIEFLVEIISPDKNIQQQIKSQLDKYVLQDINFQKLHNNLRYPFYNLKNNSYSCIDFNKRDCEVIEKKLTDLKIYLNQLQRL</sequence>
<accession>A0AA88ZKJ1</accession>
<proteinExistence type="predicted"/>
<dbReference type="AlphaFoldDB" id="A0AA88ZKJ1"/>
<protein>
    <recommendedName>
        <fullName evidence="3">HEPN domain-containing protein</fullName>
    </recommendedName>
</protein>
<evidence type="ECO:0000313" key="1">
    <source>
        <dbReference type="EMBL" id="KGN00178.1"/>
    </source>
</evidence>
<evidence type="ECO:0008006" key="3">
    <source>
        <dbReference type="Google" id="ProtNLM"/>
    </source>
</evidence>
<dbReference type="EMBL" id="JDRX01000037">
    <property type="protein sequence ID" value="KGN00178.1"/>
    <property type="molecule type" value="Genomic_DNA"/>
</dbReference>
<evidence type="ECO:0000313" key="2">
    <source>
        <dbReference type="Proteomes" id="UP000030016"/>
    </source>
</evidence>
<organism evidence="1 2">
    <name type="scientific">Clostridium novyi A str. 4570</name>
    <dbReference type="NCBI Taxonomy" id="1444290"/>
    <lineage>
        <taxon>Bacteria</taxon>
        <taxon>Bacillati</taxon>
        <taxon>Bacillota</taxon>
        <taxon>Clostridia</taxon>
        <taxon>Eubacteriales</taxon>
        <taxon>Clostridiaceae</taxon>
        <taxon>Clostridium</taxon>
    </lineage>
</organism>
<reference evidence="1 2" key="1">
    <citation type="submission" date="2014-01" db="EMBL/GenBank/DDBJ databases">
        <title>Plasmidome dynamics in the species complex Clostridium novyi sensu lato converts strains of independent lineages into distinctly different pathogens.</title>
        <authorList>
            <person name="Skarin H."/>
            <person name="Segerman B."/>
        </authorList>
    </citation>
    <scope>NUCLEOTIDE SEQUENCE [LARGE SCALE GENOMIC DNA]</scope>
    <source>
        <strain evidence="1 2">4570</strain>
    </source>
</reference>
<dbReference type="Proteomes" id="UP000030016">
    <property type="component" value="Unassembled WGS sequence"/>
</dbReference>
<gene>
    <name evidence="1" type="ORF">Z969_10020</name>
</gene>
<dbReference type="RefSeq" id="WP_039250852.1">
    <property type="nucleotide sequence ID" value="NZ_JDRX01000037.1"/>
</dbReference>
<name>A0AA88ZKJ1_CLONO</name>